<dbReference type="FunFam" id="2.60.40.10:FF:001422">
    <property type="entry name" value="T-cell surface glycoprotein CD3 epsilon chain"/>
    <property type="match status" value="1"/>
</dbReference>
<dbReference type="SUPFAM" id="SSF48726">
    <property type="entry name" value="Immunoglobulin"/>
    <property type="match status" value="1"/>
</dbReference>
<accession>D6QT13</accession>
<protein>
    <recommendedName>
        <fullName evidence="2">T-cell surface glycoprotein CD3 epsilon chain</fullName>
    </recommendedName>
</protein>
<dbReference type="AlphaFoldDB" id="D6QT13"/>
<evidence type="ECO:0000256" key="12">
    <source>
        <dbReference type="ARBA" id="ARBA00023170"/>
    </source>
</evidence>
<evidence type="ECO:0000256" key="9">
    <source>
        <dbReference type="ARBA" id="ARBA00023130"/>
    </source>
</evidence>
<evidence type="ECO:0000256" key="17">
    <source>
        <dbReference type="SAM" id="SignalP"/>
    </source>
</evidence>
<keyword evidence="13" id="KW-0393">Immunoglobulin domain</keyword>
<evidence type="ECO:0000256" key="1">
    <source>
        <dbReference type="ARBA" id="ARBA00004251"/>
    </source>
</evidence>
<evidence type="ECO:0000256" key="8">
    <source>
        <dbReference type="ARBA" id="ARBA00022989"/>
    </source>
</evidence>
<evidence type="ECO:0000256" key="5">
    <source>
        <dbReference type="ARBA" id="ARBA00022692"/>
    </source>
</evidence>
<evidence type="ECO:0000313" key="20">
    <source>
        <dbReference type="EMBL" id="ADG03115.1"/>
    </source>
</evidence>
<dbReference type="InterPro" id="IPR003110">
    <property type="entry name" value="Phos_immunorcpt_sig_ITAM"/>
</dbReference>
<dbReference type="SMART" id="SM00077">
    <property type="entry name" value="ITAM"/>
    <property type="match status" value="1"/>
</dbReference>
<dbReference type="GO" id="GO:0009966">
    <property type="term" value="P:regulation of signal transduction"/>
    <property type="evidence" value="ECO:0007669"/>
    <property type="project" value="UniProtKB-ARBA"/>
</dbReference>
<keyword evidence="11" id="KW-1015">Disulfide bond</keyword>
<dbReference type="GO" id="GO:0010628">
    <property type="term" value="P:positive regulation of gene expression"/>
    <property type="evidence" value="ECO:0007669"/>
    <property type="project" value="UniProtKB-ARBA"/>
</dbReference>
<dbReference type="EMBL" id="HM007191">
    <property type="protein sequence ID" value="ADG03115.1"/>
    <property type="molecule type" value="mRNA"/>
</dbReference>
<evidence type="ECO:0000256" key="13">
    <source>
        <dbReference type="ARBA" id="ARBA00023319"/>
    </source>
</evidence>
<dbReference type="InterPro" id="IPR003598">
    <property type="entry name" value="Ig_sub2"/>
</dbReference>
<evidence type="ECO:0000256" key="11">
    <source>
        <dbReference type="ARBA" id="ARBA00023157"/>
    </source>
</evidence>
<dbReference type="GO" id="GO:0004888">
    <property type="term" value="F:transmembrane signaling receptor activity"/>
    <property type="evidence" value="ECO:0007669"/>
    <property type="project" value="InterPro"/>
</dbReference>
<dbReference type="InterPro" id="IPR007110">
    <property type="entry name" value="Ig-like_dom"/>
</dbReference>
<keyword evidence="10 16" id="KW-0472">Membrane</keyword>
<evidence type="ECO:0000259" key="18">
    <source>
        <dbReference type="PROSITE" id="PS50835"/>
    </source>
</evidence>
<evidence type="ECO:0000256" key="6">
    <source>
        <dbReference type="ARBA" id="ARBA00022729"/>
    </source>
</evidence>
<feature type="transmembrane region" description="Helical" evidence="16">
    <location>
        <begin position="113"/>
        <end position="137"/>
    </location>
</feature>
<dbReference type="GO" id="GO:0045059">
    <property type="term" value="P:positive thymic T cell selection"/>
    <property type="evidence" value="ECO:0007669"/>
    <property type="project" value="TreeGrafter"/>
</dbReference>
<evidence type="ECO:0000256" key="16">
    <source>
        <dbReference type="SAM" id="Phobius"/>
    </source>
</evidence>
<evidence type="ECO:0000256" key="14">
    <source>
        <dbReference type="ARBA" id="ARBA00049718"/>
    </source>
</evidence>
<keyword evidence="5 16" id="KW-0812">Transmembrane</keyword>
<dbReference type="InterPro" id="IPR013783">
    <property type="entry name" value="Ig-like_fold"/>
</dbReference>
<keyword evidence="6 17" id="KW-0732">Signal</keyword>
<feature type="signal peptide" evidence="17">
    <location>
        <begin position="1"/>
        <end position="21"/>
    </location>
</feature>
<evidence type="ECO:0000256" key="10">
    <source>
        <dbReference type="ARBA" id="ARBA00023136"/>
    </source>
</evidence>
<dbReference type="GO" id="GO:0009897">
    <property type="term" value="C:external side of plasma membrane"/>
    <property type="evidence" value="ECO:0007669"/>
    <property type="project" value="TreeGrafter"/>
</dbReference>
<reference evidence="20" key="1">
    <citation type="journal article" date="2010" name="Dong Wu Xue Yan Jiu">
        <title>Cloning of full-length coding sequence of tree shrew CD3E and prediction of its molecular characteristics.</title>
        <authorList>
            <person name="Li Y.J."/>
            <person name="Gao Y.D."/>
            <person name="Guo Y."/>
            <person name="Lu C.X."/>
            <person name="Huang J.F."/>
            <person name="Xia X.S."/>
            <person name="Dai J.J."/>
            <person name="Fan Q.S."/>
            <person name="Li Z.S."/>
            <person name="Zhang H.T."/>
        </authorList>
    </citation>
    <scope>NUCLEOTIDE SEQUENCE</scope>
    <source>
        <tissue evidence="20">Liver</tissue>
        <tissue evidence="19">Spleen</tissue>
    </source>
</reference>
<dbReference type="PANTHER" id="PTHR10570">
    <property type="entry name" value="T-CELL SURFACE GLYCOPROTEIN CD3 GAMMA CHAIN / DELTA CHAIN"/>
    <property type="match status" value="1"/>
</dbReference>
<dbReference type="SMART" id="SM00408">
    <property type="entry name" value="IGc2"/>
    <property type="match status" value="1"/>
</dbReference>
<feature type="domain" description="Ig-like" evidence="18">
    <location>
        <begin position="42"/>
        <end position="88"/>
    </location>
</feature>
<keyword evidence="7" id="KW-0391">Immunity</keyword>
<proteinExistence type="evidence at transcript level"/>
<keyword evidence="12" id="KW-0675">Receptor</keyword>
<keyword evidence="9" id="KW-1064">Adaptive immunity</keyword>
<keyword evidence="4" id="KW-0597">Phosphoprotein</keyword>
<dbReference type="PANTHER" id="PTHR10570:SF9">
    <property type="entry name" value="T-CELL SURFACE GLYCOPROTEIN CD3 EPSILON CHAIN"/>
    <property type="match status" value="1"/>
</dbReference>
<evidence type="ECO:0000256" key="7">
    <source>
        <dbReference type="ARBA" id="ARBA00022859"/>
    </source>
</evidence>
<name>D6QT13_TUPBE</name>
<evidence type="ECO:0000256" key="2">
    <source>
        <dbReference type="ARBA" id="ARBA00021773"/>
    </source>
</evidence>
<comment type="subcellular location">
    <subcellularLocation>
        <location evidence="1">Cell membrane</location>
        <topology evidence="1">Single-pass type I membrane protein</topology>
    </subcellularLocation>
</comment>
<dbReference type="Gene3D" id="2.60.40.10">
    <property type="entry name" value="Immunoglobulins"/>
    <property type="match status" value="1"/>
</dbReference>
<evidence type="ECO:0000313" key="19">
    <source>
        <dbReference type="EMBL" id="ADG03104.1"/>
    </source>
</evidence>
<dbReference type="EMBL" id="HM007192">
    <property type="protein sequence ID" value="ADG03104.1"/>
    <property type="molecule type" value="mRNA"/>
</dbReference>
<dbReference type="Pfam" id="PF16681">
    <property type="entry name" value="Ig_5"/>
    <property type="match status" value="1"/>
</dbReference>
<evidence type="ECO:0000256" key="4">
    <source>
        <dbReference type="ARBA" id="ARBA00022553"/>
    </source>
</evidence>
<sequence>MQSGTLRRVLGLCFLVVGAWGEDDNDKTGDSKPASYKVSISGISVTLTCPLESDITWEKNGKEIPDDHEKVLVLDNFSEIEDSGYYTCFTNEEKNHYLYLKARVCKNCMEVDLMTVATVVVIDIGLTLGLLLLVYYWSKSKKAKAKPVTRGAGAGGRPRGQKKERPPPVPNPDYEPIRKGQRDLYAGLNQRGI</sequence>
<organism evidence="20">
    <name type="scientific">Tupaia belangeri</name>
    <name type="common">Common tree shrew</name>
    <name type="synonym">Tupaia glis belangeri</name>
    <dbReference type="NCBI Taxonomy" id="37347"/>
    <lineage>
        <taxon>Eukaryota</taxon>
        <taxon>Metazoa</taxon>
        <taxon>Chordata</taxon>
        <taxon>Craniata</taxon>
        <taxon>Vertebrata</taxon>
        <taxon>Euteleostomi</taxon>
        <taxon>Mammalia</taxon>
        <taxon>Eutheria</taxon>
        <taxon>Euarchontoglires</taxon>
        <taxon>Scandentia</taxon>
        <taxon>Tupaiidae</taxon>
        <taxon>Tupaia</taxon>
    </lineage>
</organism>
<dbReference type="GO" id="GO:0042102">
    <property type="term" value="P:positive regulation of T cell proliferation"/>
    <property type="evidence" value="ECO:0007669"/>
    <property type="project" value="UniProtKB-ARBA"/>
</dbReference>
<keyword evidence="8 16" id="KW-1133">Transmembrane helix</keyword>
<dbReference type="InterPro" id="IPR036179">
    <property type="entry name" value="Ig-like_dom_sf"/>
</dbReference>
<dbReference type="PROSITE" id="PS50835">
    <property type="entry name" value="IG_LIKE"/>
    <property type="match status" value="1"/>
</dbReference>
<evidence type="ECO:0000256" key="15">
    <source>
        <dbReference type="SAM" id="MobiDB-lite"/>
    </source>
</evidence>
<feature type="region of interest" description="Disordered" evidence="15">
    <location>
        <begin position="146"/>
        <end position="193"/>
    </location>
</feature>
<dbReference type="GO" id="GO:0042105">
    <property type="term" value="C:alpha-beta T cell receptor complex"/>
    <property type="evidence" value="ECO:0007669"/>
    <property type="project" value="UniProtKB-ARBA"/>
</dbReference>
<dbReference type="GO" id="GO:0002250">
    <property type="term" value="P:adaptive immune response"/>
    <property type="evidence" value="ECO:0007669"/>
    <property type="project" value="UniProtKB-KW"/>
</dbReference>
<evidence type="ECO:0000256" key="3">
    <source>
        <dbReference type="ARBA" id="ARBA00022475"/>
    </source>
</evidence>
<comment type="subunit">
    <text evidence="14">The TCR-CD3 complex is composed of a CD3D/CD3E and a CD3G/CD3E heterodimers that preferentially associate with TCRalpha and TCRbeta, respectively, to form TCRalpha/CD3E/CD3G and TCRbeta/CD3G/CD3E trimers. In turn, the hexamer interacts with CD3Z homodimer to form the TCR-CD3 complex. Alternatively, TCRalpha and TCRbeta can be replaced by TCRgamma and TCRdelta. Interacts with CD6. Interacts (via Proline-rich sequence) with NCK1; the interaction is ligand dependent but independent of tyrosine kinase activation.</text>
</comment>
<dbReference type="InterPro" id="IPR015484">
    <property type="entry name" value="CD3_esu/gsu/dsu"/>
</dbReference>
<dbReference type="GO" id="GO:0050852">
    <property type="term" value="P:T cell receptor signaling pathway"/>
    <property type="evidence" value="ECO:0007669"/>
    <property type="project" value="UniProtKB-ARBA"/>
</dbReference>
<feature type="chain" id="PRO_5007652124" description="T-cell surface glycoprotein CD3 epsilon chain" evidence="17">
    <location>
        <begin position="22"/>
        <end position="193"/>
    </location>
</feature>
<keyword evidence="3" id="KW-1003">Cell membrane</keyword>
<dbReference type="PROSITE" id="PS51055">
    <property type="entry name" value="ITAM_1"/>
    <property type="match status" value="1"/>
</dbReference>